<dbReference type="GeneID" id="90075772"/>
<dbReference type="Proteomes" id="UP001360560">
    <property type="component" value="Unassembled WGS sequence"/>
</dbReference>
<dbReference type="Gene3D" id="3.80.10.10">
    <property type="entry name" value="Ribonuclease Inhibitor"/>
    <property type="match status" value="2"/>
</dbReference>
<organism evidence="3 4">
    <name type="scientific">Saccharomycopsis crataegensis</name>
    <dbReference type="NCBI Taxonomy" id="43959"/>
    <lineage>
        <taxon>Eukaryota</taxon>
        <taxon>Fungi</taxon>
        <taxon>Dikarya</taxon>
        <taxon>Ascomycota</taxon>
        <taxon>Saccharomycotina</taxon>
        <taxon>Saccharomycetes</taxon>
        <taxon>Saccharomycopsidaceae</taxon>
        <taxon>Saccharomycopsis</taxon>
    </lineage>
</organism>
<gene>
    <name evidence="3" type="ORF">DASC09_051220</name>
</gene>
<dbReference type="SMART" id="SM00365">
    <property type="entry name" value="LRR_SD22"/>
    <property type="match status" value="6"/>
</dbReference>
<comment type="caution">
    <text evidence="3">The sequence shown here is derived from an EMBL/GenBank/DDBJ whole genome shotgun (WGS) entry which is preliminary data.</text>
</comment>
<proteinExistence type="predicted"/>
<dbReference type="PANTHER" id="PTHR46652">
    <property type="entry name" value="LEUCINE-RICH REPEAT AND IQ DOMAIN-CONTAINING PROTEIN 1-RELATED"/>
    <property type="match status" value="1"/>
</dbReference>
<dbReference type="SMART" id="SM00369">
    <property type="entry name" value="LRR_TYP"/>
    <property type="match status" value="4"/>
</dbReference>
<keyword evidence="1" id="KW-0433">Leucine-rich repeat</keyword>
<dbReference type="PANTHER" id="PTHR46652:SF3">
    <property type="entry name" value="LEUCINE-RICH REPEAT-CONTAINING PROTEIN 9"/>
    <property type="match status" value="1"/>
</dbReference>
<evidence type="ECO:0000256" key="2">
    <source>
        <dbReference type="ARBA" id="ARBA00022737"/>
    </source>
</evidence>
<keyword evidence="2" id="KW-0677">Repeat</keyword>
<sequence length="484" mass="55486">MKLYLPQLPAEILLKIFRNFDHLFFNFQLTYINDFHPNIQQVFNAILFETVRIYISLRNKKGKLMHGIPGGYDVEKGPVFAVITSYIEKSFTLQNIQFIKTLEIKLPESESHCKSCVIDDLVLKKTEKRIEFMLTNLTQEIDLKIIEPRITLKLKDTNQRIKSMYLSSLKNLTTLSKNSHYFTNITNLTLQDVRLDNIGNLPCARSLRVLRFNHRGTNDLDGQNLRLPKLKSLDIFIEKEISIKNFNDVYLPLLENLTVHSGNAVSFESSLELPNLKKIHVDKNGSGTDSLVSYYGLEGLREGNFSSNCIKAIAPEISRWKNIEVLDLGFNNILSMKNVALVSTLRMLSLQGNKIRDIQGLSNCKNLQQLNLRRNKIVRLDGLHGVYNLERLDLSYNVIKGIHQNFTGFKRLEMLSISGNDIANIESLRKLTSLTTLDISHNNRIDDISPVIRLPKLTKFYMKGVKVKKISIGKLDLFLENEST</sequence>
<dbReference type="RefSeq" id="XP_064854793.1">
    <property type="nucleotide sequence ID" value="XM_064998721.1"/>
</dbReference>
<dbReference type="EMBL" id="BTFZ01000012">
    <property type="protein sequence ID" value="GMM37797.1"/>
    <property type="molecule type" value="Genomic_DNA"/>
</dbReference>
<dbReference type="Pfam" id="PF12799">
    <property type="entry name" value="LRR_4"/>
    <property type="match status" value="2"/>
</dbReference>
<keyword evidence="4" id="KW-1185">Reference proteome</keyword>
<name>A0AAV5QSE0_9ASCO</name>
<dbReference type="InterPro" id="IPR025875">
    <property type="entry name" value="Leu-rich_rpt_4"/>
</dbReference>
<reference evidence="3 4" key="1">
    <citation type="journal article" date="2023" name="Elife">
        <title>Identification of key yeast species and microbe-microbe interactions impacting larval growth of Drosophila in the wild.</title>
        <authorList>
            <person name="Mure A."/>
            <person name="Sugiura Y."/>
            <person name="Maeda R."/>
            <person name="Honda K."/>
            <person name="Sakurai N."/>
            <person name="Takahashi Y."/>
            <person name="Watada M."/>
            <person name="Katoh T."/>
            <person name="Gotoh A."/>
            <person name="Gotoh Y."/>
            <person name="Taniguchi I."/>
            <person name="Nakamura K."/>
            <person name="Hayashi T."/>
            <person name="Katayama T."/>
            <person name="Uemura T."/>
            <person name="Hattori Y."/>
        </authorList>
    </citation>
    <scope>NUCLEOTIDE SEQUENCE [LARGE SCALE GENOMIC DNA]</scope>
    <source>
        <strain evidence="3 4">SC-9</strain>
    </source>
</reference>
<accession>A0AAV5QSE0</accession>
<dbReference type="PROSITE" id="PS51450">
    <property type="entry name" value="LRR"/>
    <property type="match status" value="4"/>
</dbReference>
<dbReference type="InterPro" id="IPR032675">
    <property type="entry name" value="LRR_dom_sf"/>
</dbReference>
<dbReference type="AlphaFoldDB" id="A0AAV5QSE0"/>
<evidence type="ECO:0008006" key="5">
    <source>
        <dbReference type="Google" id="ProtNLM"/>
    </source>
</evidence>
<evidence type="ECO:0000256" key="1">
    <source>
        <dbReference type="ARBA" id="ARBA00022614"/>
    </source>
</evidence>
<dbReference type="InterPro" id="IPR003591">
    <property type="entry name" value="Leu-rich_rpt_typical-subtyp"/>
</dbReference>
<evidence type="ECO:0000313" key="4">
    <source>
        <dbReference type="Proteomes" id="UP001360560"/>
    </source>
</evidence>
<dbReference type="InterPro" id="IPR001611">
    <property type="entry name" value="Leu-rich_rpt"/>
</dbReference>
<dbReference type="InterPro" id="IPR050836">
    <property type="entry name" value="SDS22/Internalin_LRR"/>
</dbReference>
<evidence type="ECO:0000313" key="3">
    <source>
        <dbReference type="EMBL" id="GMM37797.1"/>
    </source>
</evidence>
<protein>
    <recommendedName>
        <fullName evidence="5">L domain-like protein</fullName>
    </recommendedName>
</protein>
<dbReference type="SUPFAM" id="SSF52058">
    <property type="entry name" value="L domain-like"/>
    <property type="match status" value="1"/>
</dbReference>